<evidence type="ECO:0000313" key="3">
    <source>
        <dbReference type="EMBL" id="SKC69336.1"/>
    </source>
</evidence>
<sequence>MSAGTTTTEHVCTVFFLPGLGFSAAAAAPLAAELGDRFRVIGIDLPGQGSAPDAANGSVAAQVDAAVATIEAEIDGGPWMLAAHSMGGKVAALVIARVFDGRAEAFGLAGAVLLAPSPPTPEPMDDDKRAEMLAWVADGPLDEAAAREFVSQNVASPLSAADEKAAVEQVRATSVLSWQRWLDVGSLQDVSAEIGTLDLPVTVLGGEDDDDLGSLAQSRLIADVYPRARFVSLPETGHLLPYERPAEVAAEVVRLWEAVAAASPTIPRDWGLVIASGRTGREARALLSRRMLADDPDYRPRALTPGQLDTLRSLADRLLPQDGPGHIDLAARIDRDLADGRTDGWRPAKLPDDPTAYRLGLAALADAWPHDAAEQDALIRGIIDGDGIPGGPWEGDIVRRWFEDVRNDLTRVWLAHPASLARIGYDGFATSGDHAEPAGYVALAAGRRDPWEPADLGDLGDITHDDREHTA</sequence>
<feature type="compositionally biased region" description="Basic and acidic residues" evidence="1">
    <location>
        <begin position="461"/>
        <end position="471"/>
    </location>
</feature>
<dbReference type="STRING" id="123320.SAMN06309945_2787"/>
<dbReference type="Proteomes" id="UP000190857">
    <property type="component" value="Unassembled WGS sequence"/>
</dbReference>
<feature type="domain" description="AB hydrolase-1" evidence="2">
    <location>
        <begin position="14"/>
        <end position="250"/>
    </location>
</feature>
<dbReference type="AlphaFoldDB" id="A0A1T5KZX1"/>
<dbReference type="OrthoDB" id="63962at2"/>
<proteinExistence type="predicted"/>
<organism evidence="3 4">
    <name type="scientific">Okibacterium fritillariae</name>
    <dbReference type="NCBI Taxonomy" id="123320"/>
    <lineage>
        <taxon>Bacteria</taxon>
        <taxon>Bacillati</taxon>
        <taxon>Actinomycetota</taxon>
        <taxon>Actinomycetes</taxon>
        <taxon>Micrococcales</taxon>
        <taxon>Microbacteriaceae</taxon>
        <taxon>Okibacterium</taxon>
    </lineage>
</organism>
<evidence type="ECO:0000259" key="2">
    <source>
        <dbReference type="Pfam" id="PF12697"/>
    </source>
</evidence>
<dbReference type="Pfam" id="PF12697">
    <property type="entry name" value="Abhydrolase_6"/>
    <property type="match status" value="1"/>
</dbReference>
<dbReference type="Pfam" id="PF13618">
    <property type="entry name" value="Gluconate_2-dh3"/>
    <property type="match status" value="1"/>
</dbReference>
<keyword evidence="4" id="KW-1185">Reference proteome</keyword>
<dbReference type="InterPro" id="IPR050266">
    <property type="entry name" value="AB_hydrolase_sf"/>
</dbReference>
<dbReference type="Gene3D" id="3.40.50.1820">
    <property type="entry name" value="alpha/beta hydrolase"/>
    <property type="match status" value="1"/>
</dbReference>
<dbReference type="InterPro" id="IPR029058">
    <property type="entry name" value="AB_hydrolase_fold"/>
</dbReference>
<dbReference type="SUPFAM" id="SSF53474">
    <property type="entry name" value="alpha/beta-Hydrolases"/>
    <property type="match status" value="1"/>
</dbReference>
<dbReference type="InterPro" id="IPR000073">
    <property type="entry name" value="AB_hydrolase_1"/>
</dbReference>
<name>A0A1T5KZX1_9MICO</name>
<accession>A0A1T5KZX1</accession>
<protein>
    <submittedName>
        <fullName evidence="3">Pimeloyl-ACP methyl ester carboxylesterase</fullName>
    </submittedName>
</protein>
<dbReference type="RefSeq" id="WP_079728790.1">
    <property type="nucleotide sequence ID" value="NZ_FUZP01000003.1"/>
</dbReference>
<evidence type="ECO:0000313" key="4">
    <source>
        <dbReference type="Proteomes" id="UP000190857"/>
    </source>
</evidence>
<gene>
    <name evidence="3" type="ORF">SAMN06309945_2787</name>
</gene>
<reference evidence="3 4" key="1">
    <citation type="submission" date="2017-02" db="EMBL/GenBank/DDBJ databases">
        <authorList>
            <person name="Peterson S.W."/>
        </authorList>
    </citation>
    <scope>NUCLEOTIDE SEQUENCE [LARGE SCALE GENOMIC DNA]</scope>
    <source>
        <strain evidence="3 4">VKM Ac-2059</strain>
    </source>
</reference>
<feature type="region of interest" description="Disordered" evidence="1">
    <location>
        <begin position="452"/>
        <end position="471"/>
    </location>
</feature>
<dbReference type="GO" id="GO:0003824">
    <property type="term" value="F:catalytic activity"/>
    <property type="evidence" value="ECO:0007669"/>
    <property type="project" value="UniProtKB-ARBA"/>
</dbReference>
<dbReference type="EMBL" id="FUZP01000003">
    <property type="protein sequence ID" value="SKC69336.1"/>
    <property type="molecule type" value="Genomic_DNA"/>
</dbReference>
<dbReference type="InterPro" id="IPR027056">
    <property type="entry name" value="Gluconate_2DH_su3"/>
</dbReference>
<evidence type="ECO:0000256" key="1">
    <source>
        <dbReference type="SAM" id="MobiDB-lite"/>
    </source>
</evidence>
<dbReference type="PANTHER" id="PTHR43798">
    <property type="entry name" value="MONOACYLGLYCEROL LIPASE"/>
    <property type="match status" value="1"/>
</dbReference>